<sequence>METVKWLEKRPHVMKNIDGRYIPSEAIQVSKSLTYNTNENRFLKFILLSMVRKIDSFVFSYNKLIWKSDDEVISKLSSMKRQIIRRISNSFLKKVTESHVTSISLVFSMASGYREVYKYYLMLQKGLNINSNILAISMKDLPLLYEYWCFIKINSLLRRKYKLISSDFIKVNNDGIVVALRKGIESTLVYENPRTGERFEVLYNSATKSGTLNQKPDNILSINKDGITKGYQFIFDAKYKVDYSETYSNRYGGVGPKEEDINTMHRYRDAIVYKAKDEVGYKNCVFGAFVLFPFKNEEEFKEHHFYKSIDKVNIGGIPFLPSSTKLMEEFLDVLINESSYSTFERYIEPIGREKYIKEEYYANRNVLVGIVKNKVQLDINLKYNFYHTKCRNVNLVERAVKYVALAQSKNAFNDDAGIIYYGKVSNVEVVKRSDITEIPSEIDEMYYKFNVEEWVELPSKIEVHGYQVRTVMYTTEYLIMNAGSIGELCIMERDEFREWKERERVF</sequence>
<dbReference type="AlphaFoldDB" id="A0A174C119"/>
<evidence type="ECO:0000313" key="2">
    <source>
        <dbReference type="EMBL" id="CUO07221.1"/>
    </source>
</evidence>
<evidence type="ECO:0000313" key="3">
    <source>
        <dbReference type="Proteomes" id="UP000095558"/>
    </source>
</evidence>
<dbReference type="EMBL" id="CYZV01000012">
    <property type="protein sequence ID" value="CUO07221.1"/>
    <property type="molecule type" value="Genomic_DNA"/>
</dbReference>
<dbReference type="OrthoDB" id="11970at2"/>
<evidence type="ECO:0000259" key="1">
    <source>
        <dbReference type="Pfam" id="PF09823"/>
    </source>
</evidence>
<dbReference type="Proteomes" id="UP000095558">
    <property type="component" value="Unassembled WGS sequence"/>
</dbReference>
<dbReference type="InterPro" id="IPR018633">
    <property type="entry name" value="DUF2357"/>
</dbReference>
<accession>A0A174C119</accession>
<name>A0A174C119_9CLOT</name>
<proteinExistence type="predicted"/>
<gene>
    <name evidence="2" type="ORF">ERS852470_01374</name>
</gene>
<reference evidence="2 3" key="1">
    <citation type="submission" date="2015-09" db="EMBL/GenBank/DDBJ databases">
        <authorList>
            <consortium name="Pathogen Informatics"/>
        </authorList>
    </citation>
    <scope>NUCLEOTIDE SEQUENCE [LARGE SCALE GENOMIC DNA]</scope>
    <source>
        <strain evidence="2 3">2789STDY5834855</strain>
    </source>
</reference>
<protein>
    <submittedName>
        <fullName evidence="2">Protein of uncharacterized function (DUF524)</fullName>
    </submittedName>
</protein>
<feature type="domain" description="DUF2357" evidence="1">
    <location>
        <begin position="3"/>
        <end position="120"/>
    </location>
</feature>
<dbReference type="InterPro" id="IPR007505">
    <property type="entry name" value="PDDEXK_7"/>
</dbReference>
<dbReference type="Pfam" id="PF09823">
    <property type="entry name" value="DUF2357"/>
    <property type="match status" value="1"/>
</dbReference>
<dbReference type="Pfam" id="PF04411">
    <property type="entry name" value="PDDEXK_7"/>
    <property type="match status" value="1"/>
</dbReference>
<organism evidence="2 3">
    <name type="scientific">Clostridium disporicum</name>
    <dbReference type="NCBI Taxonomy" id="84024"/>
    <lineage>
        <taxon>Bacteria</taxon>
        <taxon>Bacillati</taxon>
        <taxon>Bacillota</taxon>
        <taxon>Clostridia</taxon>
        <taxon>Eubacteriales</taxon>
        <taxon>Clostridiaceae</taxon>
        <taxon>Clostridium</taxon>
    </lineage>
</organism>